<evidence type="ECO:0000256" key="2">
    <source>
        <dbReference type="ARBA" id="ARBA00022764"/>
    </source>
</evidence>
<keyword evidence="4" id="KW-0143">Chaperone</keyword>
<evidence type="ECO:0000256" key="6">
    <source>
        <dbReference type="PROSITE-ProRule" id="PRU00278"/>
    </source>
</evidence>
<accession>A0A1B2H9C4</accession>
<keyword evidence="1 7" id="KW-0732">Signal</keyword>
<evidence type="ECO:0000259" key="8">
    <source>
        <dbReference type="PROSITE" id="PS50198"/>
    </source>
</evidence>
<dbReference type="Gene3D" id="1.10.4030.10">
    <property type="entry name" value="Porin chaperone SurA, peptide-binding domain"/>
    <property type="match status" value="1"/>
</dbReference>
<evidence type="ECO:0000256" key="3">
    <source>
        <dbReference type="ARBA" id="ARBA00023110"/>
    </source>
</evidence>
<dbReference type="SUPFAM" id="SSF109998">
    <property type="entry name" value="Triger factor/SurA peptide-binding domain-like"/>
    <property type="match status" value="1"/>
</dbReference>
<proteinExistence type="predicted"/>
<evidence type="ECO:0000256" key="4">
    <source>
        <dbReference type="ARBA" id="ARBA00023186"/>
    </source>
</evidence>
<dbReference type="RefSeq" id="WP_075433609.1">
    <property type="nucleotide sequence ID" value="NZ_CP013259.1"/>
</dbReference>
<evidence type="ECO:0000256" key="1">
    <source>
        <dbReference type="ARBA" id="ARBA00022729"/>
    </source>
</evidence>
<dbReference type="GO" id="GO:0003755">
    <property type="term" value="F:peptidyl-prolyl cis-trans isomerase activity"/>
    <property type="evidence" value="ECO:0007669"/>
    <property type="project" value="UniProtKB-KW"/>
</dbReference>
<dbReference type="SUPFAM" id="SSF54534">
    <property type="entry name" value="FKBP-like"/>
    <property type="match status" value="2"/>
</dbReference>
<evidence type="ECO:0000256" key="5">
    <source>
        <dbReference type="ARBA" id="ARBA00023235"/>
    </source>
</evidence>
<feature type="domain" description="PpiC" evidence="8">
    <location>
        <begin position="281"/>
        <end position="381"/>
    </location>
</feature>
<feature type="chain" id="PRO_5008537971" evidence="7">
    <location>
        <begin position="21"/>
        <end position="427"/>
    </location>
</feature>
<name>A0A1B2H9C4_BUCDN</name>
<feature type="signal peptide" evidence="7">
    <location>
        <begin position="1"/>
        <end position="20"/>
    </location>
</feature>
<evidence type="ECO:0000256" key="7">
    <source>
        <dbReference type="SAM" id="SignalP"/>
    </source>
</evidence>
<dbReference type="PANTHER" id="PTHR47637:SF1">
    <property type="entry name" value="CHAPERONE SURA"/>
    <property type="match status" value="1"/>
</dbReference>
<evidence type="ECO:0000313" key="9">
    <source>
        <dbReference type="EMBL" id="ANZ22792.1"/>
    </source>
</evidence>
<sequence length="427" mass="51015">MKFWVFLFLCIINSTFYVLADDGEIDEIKVIVNDQILLNSDIDNIMFMLEKEGKNVITPLKSNFLKERVIEKLIVNNLILQQANKMNISITKKQINDVIKNIAFKKNMSVNEFKNQIILNDNISYENYLKNIENMLKTKLVQNYELHKRIHIPEKKVNFVFKKIINKNKTLKKINLNYIFLPFLKKKSDIFFTNKKKLSEEIFKKLNSGYSFDKLCNESKIYNSDLLFKKNFWIKLNTLQKNFSKTLEIFKKKQVLGPFLKNNGFYIFQVDDILNNQENILTEFYIQHCLIKNSIILNDVEIKNNTFNIYNNIKNRVYSFDYAVKKFSDDIDSSNKQGDLGWISNDSLDTNFQKELLLLKENEISQPIKSQMGWHIIRLLKKRKIDQFYNLQKHQSYDFILHRKMFLEKYNWIQDLKNSSYIKIIQP</sequence>
<dbReference type="PROSITE" id="PS50198">
    <property type="entry name" value="PPIC_PPIASE_2"/>
    <property type="match status" value="1"/>
</dbReference>
<keyword evidence="5 6" id="KW-0413">Isomerase</keyword>
<reference evidence="9 10" key="1">
    <citation type="submission" date="2015-11" db="EMBL/GenBank/DDBJ databases">
        <title>The complete genome of Buchnera aphidicola from Diuraphis noxia biotype SAM.</title>
        <authorList>
            <person name="Burger N.F.V."/>
            <person name="Oberholster A.-M."/>
        </authorList>
    </citation>
    <scope>NUCLEOTIDE SEQUENCE [LARGE SCALE GENOMIC DNA]</scope>
    <source>
        <strain evidence="9">SAM</strain>
    </source>
</reference>
<dbReference type="OrthoDB" id="14196at2"/>
<dbReference type="InterPro" id="IPR027304">
    <property type="entry name" value="Trigger_fact/SurA_dom_sf"/>
</dbReference>
<dbReference type="InterPro" id="IPR000297">
    <property type="entry name" value="PPIase_PpiC"/>
</dbReference>
<dbReference type="Proteomes" id="UP000093070">
    <property type="component" value="Chromosome"/>
</dbReference>
<dbReference type="EMBL" id="CP013259">
    <property type="protein sequence ID" value="ANZ22792.1"/>
    <property type="molecule type" value="Genomic_DNA"/>
</dbReference>
<dbReference type="Pfam" id="PF09312">
    <property type="entry name" value="SurA_N"/>
    <property type="match status" value="1"/>
</dbReference>
<dbReference type="InterPro" id="IPR046357">
    <property type="entry name" value="PPIase_dom_sf"/>
</dbReference>
<gene>
    <name evidence="9" type="ORF">ATN01_00695</name>
</gene>
<dbReference type="InterPro" id="IPR050280">
    <property type="entry name" value="OMP_Chaperone_SurA"/>
</dbReference>
<dbReference type="Pfam" id="PF00639">
    <property type="entry name" value="Rotamase"/>
    <property type="match status" value="1"/>
</dbReference>
<protein>
    <submittedName>
        <fullName evidence="9">Peptidylprolyl isomerase</fullName>
    </submittedName>
</protein>
<dbReference type="AlphaFoldDB" id="A0A1B2H9C4"/>
<dbReference type="InterPro" id="IPR015391">
    <property type="entry name" value="SurA_N"/>
</dbReference>
<dbReference type="PANTHER" id="PTHR47637">
    <property type="entry name" value="CHAPERONE SURA"/>
    <property type="match status" value="1"/>
</dbReference>
<dbReference type="Gene3D" id="3.10.50.40">
    <property type="match status" value="2"/>
</dbReference>
<organism evidence="9 10">
    <name type="scientific">Buchnera aphidicola subsp. Diuraphis noxia</name>
    <dbReference type="NCBI Taxonomy" id="118101"/>
    <lineage>
        <taxon>Bacteria</taxon>
        <taxon>Pseudomonadati</taxon>
        <taxon>Pseudomonadota</taxon>
        <taxon>Gammaproteobacteria</taxon>
        <taxon>Enterobacterales</taxon>
        <taxon>Erwiniaceae</taxon>
        <taxon>Buchnera</taxon>
    </lineage>
</organism>
<keyword evidence="3 6" id="KW-0697">Rotamase</keyword>
<dbReference type="STRING" id="118101.ATN01_00695"/>
<keyword evidence="2" id="KW-0574">Periplasm</keyword>
<evidence type="ECO:0000313" key="10">
    <source>
        <dbReference type="Proteomes" id="UP000093070"/>
    </source>
</evidence>